<reference evidence="6" key="1">
    <citation type="submission" date="2016-10" db="EMBL/GenBank/DDBJ databases">
        <authorList>
            <person name="Varghese N."/>
            <person name="Submissions S."/>
        </authorList>
    </citation>
    <scope>NUCLEOTIDE SEQUENCE [LARGE SCALE GENOMIC DNA]</scope>
    <source>
        <strain evidence="6">DSM 8344</strain>
    </source>
</reference>
<keyword evidence="1" id="KW-0813">Transport</keyword>
<evidence type="ECO:0000259" key="4">
    <source>
        <dbReference type="PROSITE" id="PS50893"/>
    </source>
</evidence>
<dbReference type="GO" id="GO:0005524">
    <property type="term" value="F:ATP binding"/>
    <property type="evidence" value="ECO:0007669"/>
    <property type="project" value="UniProtKB-KW"/>
</dbReference>
<dbReference type="GO" id="GO:0016887">
    <property type="term" value="F:ATP hydrolysis activity"/>
    <property type="evidence" value="ECO:0007669"/>
    <property type="project" value="InterPro"/>
</dbReference>
<keyword evidence="2" id="KW-0547">Nucleotide-binding</keyword>
<accession>A0A1G7T3S3</accession>
<evidence type="ECO:0000313" key="5">
    <source>
        <dbReference type="EMBL" id="SDG29878.1"/>
    </source>
</evidence>
<dbReference type="SUPFAM" id="SSF52540">
    <property type="entry name" value="P-loop containing nucleoside triphosphate hydrolases"/>
    <property type="match status" value="1"/>
</dbReference>
<dbReference type="OrthoDB" id="9776369at2"/>
<dbReference type="STRING" id="1121419.SAMN05443529_10286"/>
<evidence type="ECO:0000313" key="6">
    <source>
        <dbReference type="Proteomes" id="UP000198656"/>
    </source>
</evidence>
<keyword evidence="6" id="KW-1185">Reference proteome</keyword>
<dbReference type="InterPro" id="IPR027417">
    <property type="entry name" value="P-loop_NTPase"/>
</dbReference>
<keyword evidence="3 5" id="KW-0067">ATP-binding</keyword>
<gene>
    <name evidence="5" type="ORF">SAMN05443529_10286</name>
</gene>
<dbReference type="PROSITE" id="PS00211">
    <property type="entry name" value="ABC_TRANSPORTER_1"/>
    <property type="match status" value="1"/>
</dbReference>
<dbReference type="InterPro" id="IPR003439">
    <property type="entry name" value="ABC_transporter-like_ATP-bd"/>
</dbReference>
<name>A0A1G7T3S3_9FIRM</name>
<evidence type="ECO:0000256" key="3">
    <source>
        <dbReference type="ARBA" id="ARBA00022840"/>
    </source>
</evidence>
<protein>
    <submittedName>
        <fullName evidence="5">Iron complex transport system ATP-binding protein</fullName>
    </submittedName>
</protein>
<dbReference type="PROSITE" id="PS50893">
    <property type="entry name" value="ABC_TRANSPORTER_2"/>
    <property type="match status" value="1"/>
</dbReference>
<evidence type="ECO:0000256" key="2">
    <source>
        <dbReference type="ARBA" id="ARBA00022741"/>
    </source>
</evidence>
<dbReference type="EMBL" id="FNCP01000002">
    <property type="protein sequence ID" value="SDG29878.1"/>
    <property type="molecule type" value="Genomic_DNA"/>
</dbReference>
<dbReference type="FunFam" id="3.40.50.300:FF:000134">
    <property type="entry name" value="Iron-enterobactin ABC transporter ATP-binding protein"/>
    <property type="match status" value="1"/>
</dbReference>
<dbReference type="InterPro" id="IPR003593">
    <property type="entry name" value="AAA+_ATPase"/>
</dbReference>
<feature type="domain" description="ABC transporter" evidence="4">
    <location>
        <begin position="3"/>
        <end position="240"/>
    </location>
</feature>
<evidence type="ECO:0000256" key="1">
    <source>
        <dbReference type="ARBA" id="ARBA00022448"/>
    </source>
</evidence>
<dbReference type="AlphaFoldDB" id="A0A1G7T3S3"/>
<dbReference type="InterPro" id="IPR050153">
    <property type="entry name" value="Metal_Ion_Import_ABC"/>
</dbReference>
<sequence length="261" mass="29604">MILEVKHGYFGYSKGHDLLQDICFTLREKEIMTILGQNGTGKTTILKCVTGILKWQRGQTLINGKSIDSSRKTLKQIPIGYVPQAHPLSFPYTVRELVTMGRARHIGVFSVPSGKDKKIADQAIDEVGIRSIRDKLCTQLSGGQLQLVFIARALAGEPRVLVLDEPESHLDFRNQFLIIKLIMRLVRERGLSCIINTHYPEHALRLSDTTLLLGQHSYMFGKTKEIITEKRVEEYFDINVKILPVPYKDEEIKAFVVLDSI</sequence>
<dbReference type="PANTHER" id="PTHR42734:SF19">
    <property type="entry name" value="IRON COMPOUNDS ABC TRANSPORTER, ATP-BINDING PROTEIN"/>
    <property type="match status" value="1"/>
</dbReference>
<organism evidence="5 6">
    <name type="scientific">Desulfosporosinus hippei DSM 8344</name>
    <dbReference type="NCBI Taxonomy" id="1121419"/>
    <lineage>
        <taxon>Bacteria</taxon>
        <taxon>Bacillati</taxon>
        <taxon>Bacillota</taxon>
        <taxon>Clostridia</taxon>
        <taxon>Eubacteriales</taxon>
        <taxon>Desulfitobacteriaceae</taxon>
        <taxon>Desulfosporosinus</taxon>
    </lineage>
</organism>
<proteinExistence type="predicted"/>
<dbReference type="SMART" id="SM00382">
    <property type="entry name" value="AAA"/>
    <property type="match status" value="1"/>
</dbReference>
<dbReference type="RefSeq" id="WP_092329313.1">
    <property type="nucleotide sequence ID" value="NZ_FNCP01000002.1"/>
</dbReference>
<dbReference type="Pfam" id="PF00005">
    <property type="entry name" value="ABC_tran"/>
    <property type="match status" value="1"/>
</dbReference>
<dbReference type="InterPro" id="IPR017871">
    <property type="entry name" value="ABC_transporter-like_CS"/>
</dbReference>
<dbReference type="Gene3D" id="3.40.50.300">
    <property type="entry name" value="P-loop containing nucleotide triphosphate hydrolases"/>
    <property type="match status" value="1"/>
</dbReference>
<dbReference type="Proteomes" id="UP000198656">
    <property type="component" value="Unassembled WGS sequence"/>
</dbReference>
<dbReference type="PANTHER" id="PTHR42734">
    <property type="entry name" value="METAL TRANSPORT SYSTEM ATP-BINDING PROTEIN TM_0124-RELATED"/>
    <property type="match status" value="1"/>
</dbReference>